<evidence type="ECO:0000313" key="8">
    <source>
        <dbReference type="Proteomes" id="UP000002009"/>
    </source>
</evidence>
<evidence type="ECO:0000313" key="7">
    <source>
        <dbReference type="EMBL" id="ACO67976.1"/>
    </source>
</evidence>
<keyword evidence="2 6" id="KW-0963">Cytoplasm</keyword>
<dbReference type="InterPro" id="IPR044672">
    <property type="entry name" value="MOCS2A"/>
</dbReference>
<comment type="pathway">
    <text evidence="1 6">Cofactor biosynthesis; molybdopterin biosynthesis.</text>
</comment>
<sequence length="84" mass="8708">MVRVQVLYFARAREATGGVTEESFEVEGAAADTDALRAALVAKHPSLQSVLESCVLAVNQEYATGNTALSEGCEVAIIPPISGG</sequence>
<dbReference type="FunFam" id="3.10.20.30:FF:000010">
    <property type="entry name" value="Molybdopterin synthase sulfur carrier subunit"/>
    <property type="match status" value="1"/>
</dbReference>
<evidence type="ECO:0000256" key="1">
    <source>
        <dbReference type="ARBA" id="ARBA00005046"/>
    </source>
</evidence>
<dbReference type="AlphaFoldDB" id="C1EJ53"/>
<dbReference type="GeneID" id="8249802"/>
<dbReference type="eggNOG" id="KOG3474">
    <property type="taxonomic scope" value="Eukaryota"/>
</dbReference>
<dbReference type="GO" id="GO:1990133">
    <property type="term" value="C:molybdopterin adenylyltransferase complex"/>
    <property type="evidence" value="ECO:0007669"/>
    <property type="project" value="TreeGrafter"/>
</dbReference>
<evidence type="ECO:0000256" key="4">
    <source>
        <dbReference type="ARBA" id="ARBA00022741"/>
    </source>
</evidence>
<dbReference type="GO" id="GO:0006777">
    <property type="term" value="P:Mo-molybdopterin cofactor biosynthetic process"/>
    <property type="evidence" value="ECO:0007669"/>
    <property type="project" value="UniProtKB-UniRule"/>
</dbReference>
<evidence type="ECO:0000256" key="2">
    <source>
        <dbReference type="ARBA" id="ARBA00022490"/>
    </source>
</evidence>
<dbReference type="Gene3D" id="3.10.20.30">
    <property type="match status" value="1"/>
</dbReference>
<dbReference type="OrthoDB" id="5531344at2759"/>
<dbReference type="InterPro" id="IPR012675">
    <property type="entry name" value="Beta-grasp_dom_sf"/>
</dbReference>
<keyword evidence="3 6" id="KW-0597">Phosphoprotein</keyword>
<protein>
    <recommendedName>
        <fullName evidence="6">Molybdopterin synthase sulfur carrier subunit</fullName>
    </recommendedName>
    <alternativeName>
        <fullName evidence="6">Molybdenum cofactor synthesis protein 2 small subunit</fullName>
    </alternativeName>
    <alternativeName>
        <fullName evidence="6">Molybdenum cofactor synthesis protein 2A</fullName>
        <shortName evidence="6">MOCS2A</shortName>
    </alternativeName>
    <alternativeName>
        <fullName evidence="6">Sulfur carrier protein MOCS2A</fullName>
    </alternativeName>
</protein>
<dbReference type="FunCoup" id="C1EJ53">
    <property type="interactions" value="13"/>
</dbReference>
<dbReference type="OMA" id="DECHTDA"/>
<evidence type="ECO:0000256" key="3">
    <source>
        <dbReference type="ARBA" id="ARBA00022553"/>
    </source>
</evidence>
<dbReference type="Pfam" id="PF02597">
    <property type="entry name" value="ThiS"/>
    <property type="match status" value="1"/>
</dbReference>
<comment type="similarity">
    <text evidence="6">Belongs to the MoaD family. MOCS2A subfamily.</text>
</comment>
<dbReference type="GO" id="GO:0030366">
    <property type="term" value="F:molybdopterin synthase activity"/>
    <property type="evidence" value="ECO:0007669"/>
    <property type="project" value="UniProtKB-UniRule"/>
</dbReference>
<dbReference type="SUPFAM" id="SSF54285">
    <property type="entry name" value="MoaD/ThiS"/>
    <property type="match status" value="1"/>
</dbReference>
<dbReference type="NCBIfam" id="TIGR01682">
    <property type="entry name" value="moaD"/>
    <property type="match status" value="1"/>
</dbReference>
<organism evidence="7 8">
    <name type="scientific">Micromonas commoda (strain RCC299 / NOUM17 / CCMP2709)</name>
    <name type="common">Picoplanktonic green alga</name>
    <dbReference type="NCBI Taxonomy" id="296587"/>
    <lineage>
        <taxon>Eukaryota</taxon>
        <taxon>Viridiplantae</taxon>
        <taxon>Chlorophyta</taxon>
        <taxon>Mamiellophyceae</taxon>
        <taxon>Mamiellales</taxon>
        <taxon>Mamiellaceae</taxon>
        <taxon>Micromonas</taxon>
    </lineage>
</organism>
<keyword evidence="8" id="KW-1185">Reference proteome</keyword>
<dbReference type="HAMAP" id="MF_03051">
    <property type="entry name" value="MOCS2A"/>
    <property type="match status" value="1"/>
</dbReference>
<comment type="subcellular location">
    <subcellularLocation>
        <location evidence="6">Cytoplasm</location>
    </subcellularLocation>
</comment>
<feature type="modified residue" description="1-thioglycine; alternate" evidence="6">
    <location>
        <position position="84"/>
    </location>
</feature>
<gene>
    <name evidence="7" type="primary">CNX7</name>
    <name evidence="7" type="ORF">MICPUN_64811</name>
</gene>
<proteinExistence type="inferred from homology"/>
<dbReference type="InParanoid" id="C1EJ53"/>
<name>C1EJ53_MICCC</name>
<keyword evidence="4 6" id="KW-0547">Nucleotide-binding</keyword>
<reference evidence="7 8" key="1">
    <citation type="journal article" date="2009" name="Science">
        <title>Green evolution and dynamic adaptations revealed by genomes of the marine picoeukaryotes Micromonas.</title>
        <authorList>
            <person name="Worden A.Z."/>
            <person name="Lee J.H."/>
            <person name="Mock T."/>
            <person name="Rouze P."/>
            <person name="Simmons M.P."/>
            <person name="Aerts A.L."/>
            <person name="Allen A.E."/>
            <person name="Cuvelier M.L."/>
            <person name="Derelle E."/>
            <person name="Everett M.V."/>
            <person name="Foulon E."/>
            <person name="Grimwood J."/>
            <person name="Gundlach H."/>
            <person name="Henrissat B."/>
            <person name="Napoli C."/>
            <person name="McDonald S.M."/>
            <person name="Parker M.S."/>
            <person name="Rombauts S."/>
            <person name="Salamov A."/>
            <person name="Von Dassow P."/>
            <person name="Badger J.H."/>
            <person name="Coutinho P.M."/>
            <person name="Demir E."/>
            <person name="Dubchak I."/>
            <person name="Gentemann C."/>
            <person name="Eikrem W."/>
            <person name="Gready J.E."/>
            <person name="John U."/>
            <person name="Lanier W."/>
            <person name="Lindquist E.A."/>
            <person name="Lucas S."/>
            <person name="Mayer K.F."/>
            <person name="Moreau H."/>
            <person name="Not F."/>
            <person name="Otillar R."/>
            <person name="Panaud O."/>
            <person name="Pangilinan J."/>
            <person name="Paulsen I."/>
            <person name="Piegu B."/>
            <person name="Poliakov A."/>
            <person name="Robbens S."/>
            <person name="Schmutz J."/>
            <person name="Toulza E."/>
            <person name="Wyss T."/>
            <person name="Zelensky A."/>
            <person name="Zhou K."/>
            <person name="Armbrust E.V."/>
            <person name="Bhattacharya D."/>
            <person name="Goodenough U.W."/>
            <person name="Van de Peer Y."/>
            <person name="Grigoriev I.V."/>
        </authorList>
    </citation>
    <scope>NUCLEOTIDE SEQUENCE [LARGE SCALE GENOMIC DNA]</scope>
    <source>
        <strain evidence="8">RCC299 / NOUM17</strain>
    </source>
</reference>
<comment type="subunit">
    <text evidence="6">Heterotetramer; composed of 2 small (MOCS2A) and 2 large (MOCS2B) subunits.</text>
</comment>
<keyword evidence="5 6" id="KW-0501">Molybdenum cofactor biosynthesis</keyword>
<comment type="PTM">
    <text evidence="6">C-terminal thiocarboxylation occurs in 2 steps, it is first acyl-adenylated (-COAMP) via the hesA/moeB/thiF part of MOCS3, then thiocarboxylated (-COSH) via the rhodanese domain of MOCS3.</text>
</comment>
<comment type="function">
    <text evidence="6">Acts as a sulfur carrier required for molybdopterin biosynthesis. Component of the molybdopterin synthase complex that catalyzes the conversion of precursor Z into molybdopterin by mediating the incorporation of 2 sulfur atoms into precursor Z to generate a dithiolene group. In the complex, serves as sulfur donor by being thiocarboxylated (-COSH) at its C-terminus by MOCS3. After interaction with MOCS2B, the sulfur is then transferred to precursor Z to form molybdopterin.</text>
</comment>
<evidence type="ECO:0000256" key="6">
    <source>
        <dbReference type="HAMAP-Rule" id="MF_03051"/>
    </source>
</evidence>
<accession>C1EJ53</accession>
<dbReference type="KEGG" id="mis:MICPUN_64811"/>
<dbReference type="InterPro" id="IPR003749">
    <property type="entry name" value="ThiS/MoaD-like"/>
</dbReference>
<evidence type="ECO:0000256" key="5">
    <source>
        <dbReference type="ARBA" id="ARBA00023150"/>
    </source>
</evidence>
<dbReference type="PANTHER" id="PTHR33359:SF1">
    <property type="entry name" value="MOLYBDOPTERIN SYNTHASE SULFUR CARRIER SUBUNIT"/>
    <property type="match status" value="1"/>
</dbReference>
<dbReference type="GO" id="GO:1990140">
    <property type="term" value="C:molybdopterin synthase complex"/>
    <property type="evidence" value="ECO:0007669"/>
    <property type="project" value="UniProtKB-UniRule"/>
</dbReference>
<dbReference type="RefSeq" id="XP_002506718.1">
    <property type="nucleotide sequence ID" value="XM_002506672.1"/>
</dbReference>
<dbReference type="EMBL" id="CP001334">
    <property type="protein sequence ID" value="ACO67976.1"/>
    <property type="molecule type" value="Genomic_DNA"/>
</dbReference>
<dbReference type="PANTHER" id="PTHR33359">
    <property type="entry name" value="MOLYBDOPTERIN SYNTHASE SULFUR CARRIER SUBUNIT"/>
    <property type="match status" value="1"/>
</dbReference>
<dbReference type="InterPro" id="IPR028887">
    <property type="entry name" value="MOCS2A_euk"/>
</dbReference>
<dbReference type="InterPro" id="IPR016155">
    <property type="entry name" value="Mopterin_synth/thiamin_S_b"/>
</dbReference>
<feature type="modified residue" description="Glycyl adenylate; alternate" evidence="6">
    <location>
        <position position="84"/>
    </location>
</feature>
<dbReference type="GO" id="GO:0000166">
    <property type="term" value="F:nucleotide binding"/>
    <property type="evidence" value="ECO:0007669"/>
    <property type="project" value="UniProtKB-KW"/>
</dbReference>
<dbReference type="Proteomes" id="UP000002009">
    <property type="component" value="Chromosome 16"/>
</dbReference>
<dbReference type="STRING" id="296587.C1EJ53"/>
<dbReference type="CDD" id="cd00754">
    <property type="entry name" value="Ubl_MoaD"/>
    <property type="match status" value="1"/>
</dbReference>
<dbReference type="UniPathway" id="UPA00344"/>